<dbReference type="Pfam" id="PF00009">
    <property type="entry name" value="GTP_EFTU"/>
    <property type="match status" value="1"/>
</dbReference>
<protein>
    <recommendedName>
        <fullName evidence="2 8">Probable translation initiation factor IF-2</fullName>
    </recommendedName>
</protein>
<evidence type="ECO:0000256" key="1">
    <source>
        <dbReference type="ARBA" id="ARBA00007733"/>
    </source>
</evidence>
<dbReference type="GO" id="GO:0005737">
    <property type="term" value="C:cytoplasm"/>
    <property type="evidence" value="ECO:0007669"/>
    <property type="project" value="TreeGrafter"/>
</dbReference>
<evidence type="ECO:0000256" key="4">
    <source>
        <dbReference type="ARBA" id="ARBA00022741"/>
    </source>
</evidence>
<dbReference type="Gene3D" id="2.40.30.10">
    <property type="entry name" value="Translation factors"/>
    <property type="match status" value="2"/>
</dbReference>
<dbReference type="InterPro" id="IPR005225">
    <property type="entry name" value="Small_GTP-bd"/>
</dbReference>
<dbReference type="Gene3D" id="3.40.50.300">
    <property type="entry name" value="P-loop containing nucleotide triphosphate hydrolases"/>
    <property type="match status" value="1"/>
</dbReference>
<dbReference type="SUPFAM" id="SSF50447">
    <property type="entry name" value="Translation proteins"/>
    <property type="match status" value="1"/>
</dbReference>
<dbReference type="CDD" id="cd16266">
    <property type="entry name" value="IF2_aeIF5B_IV"/>
    <property type="match status" value="1"/>
</dbReference>
<dbReference type="FunFam" id="3.40.50.10050:FF:000001">
    <property type="entry name" value="Translation initiation factor IF-2"/>
    <property type="match status" value="1"/>
</dbReference>
<comment type="caution">
    <text evidence="11">The sequence shown here is derived from an EMBL/GenBank/DDBJ whole genome shotgun (WGS) entry which is preliminary data.</text>
</comment>
<keyword evidence="4 8" id="KW-0547">Nucleotide-binding</keyword>
<sequence length="596" mass="65600">MSETIRQPIISVLGHVDHGKTLLLDKIRGTTVASREAGAITQHIGATEIPVSTVEGICGRFLERFAGGEVKLPGLLFIDTPGHEAFANLRSRGGALADLGILVIDITEGFKPQTHESIEYLKQNQTPFVIAANKCDLIPGWRPEENACFLDTFPNQNSRVQKVLDEKIYDIVGKLDEYGFQSERFDRIEQFKKQIGIVPTSAKTGEGIPELLAILAGLAQSYMKKDLSVEVTGPARGTVLEIKKERGLGKTIDALIYDGTLSTKDKIAVGGLEKVIITNVRALLRPKPLEEIRDPQEKFKNVDKVSAAAGVKIAAQNLDEAIAGAPIWGIESDEDIDKICKIVKERLESIRIETDKNGIVVKADTLGSLEALESQLRAHEIPIRHADIGEVTRQNIIEAGAVAEDNPLLGVVLAFNVKILPHAKEKAEEQKVKVLQNDVIYRLIEDYEEWVEEEKERIRREKLKGLIRAGKVSIKPGYVFRSSKPAIVGVDVLGGIIRPDFPLMKKDGESVGTVREIQSKQETLSEAESGEEVALSIEGPTVGRQIKEGDVLYVDIPSEQMAKLKEVSEMLSEDEKGVMEEIKSIKKKKDSAYGVM</sequence>
<keyword evidence="6 8" id="KW-0342">GTP-binding</keyword>
<dbReference type="GO" id="GO:0003924">
    <property type="term" value="F:GTPase activity"/>
    <property type="evidence" value="ECO:0007669"/>
    <property type="project" value="UniProtKB-UniRule"/>
</dbReference>
<dbReference type="InterPro" id="IPR004544">
    <property type="entry name" value="TF_aIF-2_arc"/>
</dbReference>
<dbReference type="InterPro" id="IPR009000">
    <property type="entry name" value="Transl_B-barrel_sf"/>
</dbReference>
<dbReference type="SUPFAM" id="SSF52540">
    <property type="entry name" value="P-loop containing nucleoside triphosphate hydrolases"/>
    <property type="match status" value="1"/>
</dbReference>
<dbReference type="CDD" id="cd03703">
    <property type="entry name" value="aeIF5B_II"/>
    <property type="match status" value="1"/>
</dbReference>
<dbReference type="PROSITE" id="PS51722">
    <property type="entry name" value="G_TR_2"/>
    <property type="match status" value="1"/>
</dbReference>
<name>A0A133U5J4_9EURY</name>
<dbReference type="Proteomes" id="UP000070589">
    <property type="component" value="Unassembled WGS sequence"/>
</dbReference>
<comment type="similarity">
    <text evidence="1 8 9">Belongs to the TRAFAC class translation factor GTPase superfamily. Classic translation factor GTPase family. IF-2 subfamily.</text>
</comment>
<organism evidence="11 12">
    <name type="scientific">candidate division MSBL1 archaeon SCGC-AAA259D14</name>
    <dbReference type="NCBI Taxonomy" id="1698261"/>
    <lineage>
        <taxon>Archaea</taxon>
        <taxon>Methanobacteriati</taxon>
        <taxon>Methanobacteriota</taxon>
        <taxon>candidate division MSBL1</taxon>
    </lineage>
</organism>
<dbReference type="NCBIfam" id="TIGR00231">
    <property type="entry name" value="small_GTP"/>
    <property type="match status" value="1"/>
</dbReference>
<dbReference type="PANTHER" id="PTHR43381:SF4">
    <property type="entry name" value="EUKARYOTIC TRANSLATION INITIATION FACTOR 5B"/>
    <property type="match status" value="1"/>
</dbReference>
<evidence type="ECO:0000256" key="3">
    <source>
        <dbReference type="ARBA" id="ARBA00022540"/>
    </source>
</evidence>
<dbReference type="NCBIfam" id="TIGR00491">
    <property type="entry name" value="aIF-2"/>
    <property type="match status" value="1"/>
</dbReference>
<evidence type="ECO:0000256" key="7">
    <source>
        <dbReference type="ARBA" id="ARBA00024852"/>
    </source>
</evidence>
<feature type="binding site" evidence="8">
    <location>
        <begin position="14"/>
        <end position="21"/>
    </location>
    <ligand>
        <name>GTP</name>
        <dbReference type="ChEBI" id="CHEBI:37565"/>
    </ligand>
</feature>
<keyword evidence="5 8" id="KW-0648">Protein biosynthesis</keyword>
<dbReference type="InterPro" id="IPR029459">
    <property type="entry name" value="EFTU-type"/>
</dbReference>
<evidence type="ECO:0000256" key="8">
    <source>
        <dbReference type="HAMAP-Rule" id="MF_00100"/>
    </source>
</evidence>
<gene>
    <name evidence="8" type="primary">infB</name>
    <name evidence="11" type="ORF">AKJ62_03165</name>
</gene>
<evidence type="ECO:0000256" key="2">
    <source>
        <dbReference type="ARBA" id="ARBA00020166"/>
    </source>
</evidence>
<dbReference type="GO" id="GO:0003743">
    <property type="term" value="F:translation initiation factor activity"/>
    <property type="evidence" value="ECO:0007669"/>
    <property type="project" value="UniProtKB-UniRule"/>
</dbReference>
<dbReference type="NCBIfam" id="NF011418">
    <property type="entry name" value="PRK14845.1"/>
    <property type="match status" value="1"/>
</dbReference>
<accession>A0A133U5J4</accession>
<keyword evidence="3 8" id="KW-0396">Initiation factor</keyword>
<comment type="caution">
    <text evidence="8">Lacks conserved residue(s) required for the propagation of feature annotation.</text>
</comment>
<dbReference type="GO" id="GO:0005525">
    <property type="term" value="F:GTP binding"/>
    <property type="evidence" value="ECO:0007669"/>
    <property type="project" value="UniProtKB-KW"/>
</dbReference>
<dbReference type="InterPro" id="IPR036925">
    <property type="entry name" value="TIF_IF2_dom3_sf"/>
</dbReference>
<dbReference type="NCBIfam" id="NF003078">
    <property type="entry name" value="PRK04004.1"/>
    <property type="match status" value="1"/>
</dbReference>
<keyword evidence="12" id="KW-1185">Reference proteome</keyword>
<dbReference type="PRINTS" id="PR00315">
    <property type="entry name" value="ELONGATNFCT"/>
</dbReference>
<proteinExistence type="inferred from homology"/>
<dbReference type="PANTHER" id="PTHR43381">
    <property type="entry name" value="TRANSLATION INITIATION FACTOR IF-2-RELATED"/>
    <property type="match status" value="1"/>
</dbReference>
<dbReference type="AlphaFoldDB" id="A0A133U5J4"/>
<dbReference type="EMBL" id="LHXL01000038">
    <property type="protein sequence ID" value="KXA89416.1"/>
    <property type="molecule type" value="Genomic_DNA"/>
</dbReference>
<dbReference type="InterPro" id="IPR023115">
    <property type="entry name" value="TIF_IF2_dom3"/>
</dbReference>
<dbReference type="InterPro" id="IPR000795">
    <property type="entry name" value="T_Tr_GTP-bd_dom"/>
</dbReference>
<dbReference type="FunFam" id="3.40.50.300:FF:000112">
    <property type="entry name" value="Eukaryotic translation initiation factor 5B"/>
    <property type="match status" value="1"/>
</dbReference>
<dbReference type="Pfam" id="PF11987">
    <property type="entry name" value="IF-2"/>
    <property type="match status" value="1"/>
</dbReference>
<dbReference type="PATRIC" id="fig|1698261.3.peg.642"/>
<evidence type="ECO:0000256" key="9">
    <source>
        <dbReference type="RuleBase" id="RU000644"/>
    </source>
</evidence>
<evidence type="ECO:0000256" key="6">
    <source>
        <dbReference type="ARBA" id="ARBA00023134"/>
    </source>
</evidence>
<dbReference type="Pfam" id="PF14578">
    <property type="entry name" value="GTP_EFTU_D4"/>
    <property type="match status" value="1"/>
</dbReference>
<feature type="binding site" evidence="8">
    <location>
        <begin position="79"/>
        <end position="83"/>
    </location>
    <ligand>
        <name>GTP</name>
        <dbReference type="ChEBI" id="CHEBI:37565"/>
    </ligand>
</feature>
<evidence type="ECO:0000256" key="5">
    <source>
        <dbReference type="ARBA" id="ARBA00022917"/>
    </source>
</evidence>
<reference evidence="11 12" key="1">
    <citation type="journal article" date="2016" name="Sci. Rep.">
        <title>Metabolic traits of an uncultured archaeal lineage -MSBL1- from brine pools of the Red Sea.</title>
        <authorList>
            <person name="Mwirichia R."/>
            <person name="Alam I."/>
            <person name="Rashid M."/>
            <person name="Vinu M."/>
            <person name="Ba-Alawi W."/>
            <person name="Anthony Kamau A."/>
            <person name="Kamanda Ngugi D."/>
            <person name="Goker M."/>
            <person name="Klenk H.P."/>
            <person name="Bajic V."/>
            <person name="Stingl U."/>
        </authorList>
    </citation>
    <scope>NUCLEOTIDE SEQUENCE [LARGE SCALE GENOMIC DNA]</scope>
    <source>
        <strain evidence="11">SCGC-AAA259D14</strain>
    </source>
</reference>
<dbReference type="InterPro" id="IPR027417">
    <property type="entry name" value="P-loop_NTPase"/>
</dbReference>
<dbReference type="InterPro" id="IPR015760">
    <property type="entry name" value="TIF_IF2"/>
</dbReference>
<dbReference type="Gene3D" id="3.40.50.10050">
    <property type="entry name" value="Translation initiation factor IF- 2, domain 3"/>
    <property type="match status" value="1"/>
</dbReference>
<evidence type="ECO:0000313" key="12">
    <source>
        <dbReference type="Proteomes" id="UP000070589"/>
    </source>
</evidence>
<dbReference type="SUPFAM" id="SSF52156">
    <property type="entry name" value="Initiation factor IF2/eIF5b, domain 3"/>
    <property type="match status" value="1"/>
</dbReference>
<evidence type="ECO:0000313" key="11">
    <source>
        <dbReference type="EMBL" id="KXA89416.1"/>
    </source>
</evidence>
<dbReference type="HAMAP" id="MF_00100_A">
    <property type="entry name" value="IF_2_A"/>
    <property type="match status" value="1"/>
</dbReference>
<dbReference type="CDD" id="cd01887">
    <property type="entry name" value="IF2_eIF5B"/>
    <property type="match status" value="1"/>
</dbReference>
<feature type="domain" description="Tr-type G" evidence="10">
    <location>
        <begin position="5"/>
        <end position="223"/>
    </location>
</feature>
<comment type="function">
    <text evidence="7 8 9">Function in general translation initiation by promoting the binding of the formylmethionine-tRNA to ribosomes. Seems to function along with eIF-2.</text>
</comment>
<dbReference type="FunFam" id="2.40.30.10:FF:000013">
    <property type="entry name" value="eukaryotic translation initiation factor 5B"/>
    <property type="match status" value="1"/>
</dbReference>
<evidence type="ECO:0000259" key="10">
    <source>
        <dbReference type="PROSITE" id="PS51722"/>
    </source>
</evidence>